<gene>
    <name evidence="1" type="ORF">M1L60_10920</name>
</gene>
<name>A0ABT1DM48_9ACTN</name>
<evidence type="ECO:0000313" key="1">
    <source>
        <dbReference type="EMBL" id="MCO8271105.1"/>
    </source>
</evidence>
<dbReference type="RefSeq" id="WP_253237239.1">
    <property type="nucleotide sequence ID" value="NZ_JAMYJR010000010.1"/>
</dbReference>
<proteinExistence type="predicted"/>
<protein>
    <submittedName>
        <fullName evidence="1">Uncharacterized protein</fullName>
    </submittedName>
</protein>
<organism evidence="1 2">
    <name type="scientific">Paractinoplanes aksuensis</name>
    <dbReference type="NCBI Taxonomy" id="2939490"/>
    <lineage>
        <taxon>Bacteria</taxon>
        <taxon>Bacillati</taxon>
        <taxon>Actinomycetota</taxon>
        <taxon>Actinomycetes</taxon>
        <taxon>Micromonosporales</taxon>
        <taxon>Micromonosporaceae</taxon>
        <taxon>Paractinoplanes</taxon>
    </lineage>
</organism>
<comment type="caution">
    <text evidence="1">The sequence shown here is derived from an EMBL/GenBank/DDBJ whole genome shotgun (WGS) entry which is preliminary data.</text>
</comment>
<keyword evidence="2" id="KW-1185">Reference proteome</keyword>
<dbReference type="EMBL" id="JAMYJR010000010">
    <property type="protein sequence ID" value="MCO8271105.1"/>
    <property type="molecule type" value="Genomic_DNA"/>
</dbReference>
<evidence type="ECO:0000313" key="2">
    <source>
        <dbReference type="Proteomes" id="UP001523369"/>
    </source>
</evidence>
<dbReference type="Proteomes" id="UP001523369">
    <property type="component" value="Unassembled WGS sequence"/>
</dbReference>
<reference evidence="1 2" key="1">
    <citation type="submission" date="2022-06" db="EMBL/GenBank/DDBJ databases">
        <title>New Species of the Genus Actinoplanes, ActinopZanes ferrugineus.</title>
        <authorList>
            <person name="Ding P."/>
        </authorList>
    </citation>
    <scope>NUCLEOTIDE SEQUENCE [LARGE SCALE GENOMIC DNA]</scope>
    <source>
        <strain evidence="1 2">TRM88003</strain>
    </source>
</reference>
<sequence>MRFNPRCVAAATTITCPTADLGALTFSVTAKAGAEIGADVPLPVRVVLDGTARATSTGRVTIAEPVALTAVDTQGDVSLATGASTALSAAVRNSGDAAINGVVLELRTVRGITSARHSTCVPTELGAACFFDTELAPGATYRLATPWQITASPAVWAPSQWASSFVWHTAQD</sequence>
<accession>A0ABT1DM48</accession>